<dbReference type="PRINTS" id="PR01217">
    <property type="entry name" value="PRICHEXTENSN"/>
</dbReference>
<comment type="caution">
    <text evidence="7">The sequence shown here is derived from an EMBL/GenBank/DDBJ whole genome shotgun (WGS) entry which is preliminary data.</text>
</comment>
<dbReference type="PANTHER" id="PTHR43289:SF34">
    <property type="entry name" value="SERINE_THREONINE-PROTEIN KINASE YBDM-RELATED"/>
    <property type="match status" value="1"/>
</dbReference>
<feature type="compositionally biased region" description="Pro residues" evidence="5">
    <location>
        <begin position="520"/>
        <end position="538"/>
    </location>
</feature>
<evidence type="ECO:0000256" key="3">
    <source>
        <dbReference type="ARBA" id="ARBA00022777"/>
    </source>
</evidence>
<dbReference type="OrthoDB" id="3915799at2"/>
<dbReference type="GO" id="GO:0005524">
    <property type="term" value="F:ATP binding"/>
    <property type="evidence" value="ECO:0007669"/>
    <property type="project" value="UniProtKB-KW"/>
</dbReference>
<feature type="compositionally biased region" description="Pro residues" evidence="5">
    <location>
        <begin position="347"/>
        <end position="381"/>
    </location>
</feature>
<dbReference type="Pfam" id="PF00069">
    <property type="entry name" value="Pkinase"/>
    <property type="match status" value="1"/>
</dbReference>
<dbReference type="SUPFAM" id="SSF56112">
    <property type="entry name" value="Protein kinase-like (PK-like)"/>
    <property type="match status" value="1"/>
</dbReference>
<keyword evidence="2" id="KW-0547">Nucleotide-binding</keyword>
<dbReference type="AlphaFoldDB" id="A0A367FH76"/>
<keyword evidence="7" id="KW-0723">Serine/threonine-protein kinase</keyword>
<reference evidence="7 8" key="1">
    <citation type="submission" date="2018-06" db="EMBL/GenBank/DDBJ databases">
        <title>Sphaerisporangium craniellae sp. nov., isolated from a marine sponge in the South China Sea.</title>
        <authorList>
            <person name="Li L."/>
        </authorList>
    </citation>
    <scope>NUCLEOTIDE SEQUENCE [LARGE SCALE GENOMIC DNA]</scope>
    <source>
        <strain evidence="7 8">CCTCC AA 208026</strain>
    </source>
</reference>
<dbReference type="EMBL" id="QOIL01000010">
    <property type="protein sequence ID" value="RCG29728.1"/>
    <property type="molecule type" value="Genomic_DNA"/>
</dbReference>
<dbReference type="InterPro" id="IPR000719">
    <property type="entry name" value="Prot_kinase_dom"/>
</dbReference>
<keyword evidence="1" id="KW-0808">Transferase</keyword>
<feature type="compositionally biased region" description="Basic residues" evidence="5">
    <location>
        <begin position="45"/>
        <end position="56"/>
    </location>
</feature>
<dbReference type="CDD" id="cd14014">
    <property type="entry name" value="STKc_PknB_like"/>
    <property type="match status" value="1"/>
</dbReference>
<feature type="compositionally biased region" description="Pro residues" evidence="5">
    <location>
        <begin position="412"/>
        <end position="424"/>
    </location>
</feature>
<keyword evidence="3 7" id="KW-0418">Kinase</keyword>
<evidence type="ECO:0000313" key="8">
    <source>
        <dbReference type="Proteomes" id="UP000253094"/>
    </source>
</evidence>
<evidence type="ECO:0000256" key="5">
    <source>
        <dbReference type="SAM" id="MobiDB-lite"/>
    </source>
</evidence>
<evidence type="ECO:0000256" key="4">
    <source>
        <dbReference type="ARBA" id="ARBA00022840"/>
    </source>
</evidence>
<dbReference type="PROSITE" id="PS50011">
    <property type="entry name" value="PROTEIN_KINASE_DOM"/>
    <property type="match status" value="1"/>
</dbReference>
<dbReference type="InterPro" id="IPR011009">
    <property type="entry name" value="Kinase-like_dom_sf"/>
</dbReference>
<protein>
    <submittedName>
        <fullName evidence="7">Serine/threonine protein kinase</fullName>
    </submittedName>
</protein>
<keyword evidence="4" id="KW-0067">ATP-binding</keyword>
<dbReference type="GO" id="GO:0004674">
    <property type="term" value="F:protein serine/threonine kinase activity"/>
    <property type="evidence" value="ECO:0007669"/>
    <property type="project" value="UniProtKB-KW"/>
</dbReference>
<keyword evidence="8" id="KW-1185">Reference proteome</keyword>
<evidence type="ECO:0000259" key="6">
    <source>
        <dbReference type="PROSITE" id="PS50011"/>
    </source>
</evidence>
<proteinExistence type="predicted"/>
<feature type="region of interest" description="Disordered" evidence="5">
    <location>
        <begin position="476"/>
        <end position="544"/>
    </location>
</feature>
<evidence type="ECO:0000256" key="1">
    <source>
        <dbReference type="ARBA" id="ARBA00022679"/>
    </source>
</evidence>
<feature type="region of interest" description="Disordered" evidence="5">
    <location>
        <begin position="41"/>
        <end position="72"/>
    </location>
</feature>
<accession>A0A367FH76</accession>
<organism evidence="7 8">
    <name type="scientific">Sphaerisporangium album</name>
    <dbReference type="NCBI Taxonomy" id="509200"/>
    <lineage>
        <taxon>Bacteria</taxon>
        <taxon>Bacillati</taxon>
        <taxon>Actinomycetota</taxon>
        <taxon>Actinomycetes</taxon>
        <taxon>Streptosporangiales</taxon>
        <taxon>Streptosporangiaceae</taxon>
        <taxon>Sphaerisporangium</taxon>
    </lineage>
</organism>
<evidence type="ECO:0000313" key="7">
    <source>
        <dbReference type="EMBL" id="RCG29728.1"/>
    </source>
</evidence>
<sequence>MRRSGGITLGCPFRQSRGRAWPITQTHTKAVSTWQNLAATGAGARHVRRSLPRRPHLPPLPSSRSLGPDDPPLVASYRVTGRIGEGGQGVVYAAETARGERVAVKLLHRRLSEDEGVRRAFGAELRRAQRVAGPHVARVLSYGIHDGRLYLASEYVDGPSLAGLVERQGPRGGGELDRLAVATLEALAAVHEASTAHGGFGPRAVLIGPDGPRVAEVGLGRALAAAPAPSPVASPFTAPENLAGTPLGPEADMFAWAGTMAYAATGRAPFGQDSVPAVVNRILTGVPDVSMLAGPLREAVAACLDKQPARRPTARALLDGLRDPRGVPPSTGVPAWGYTPVLPPPAPPAQAGPVPPVSPPPPPVPAVPPAPPAPAVPPPGPAAEAPGGTSGDVPVAGGRVVPPGRPVAPAGHPVPPGRPVPPPSRHALPPAAGPGPGARPVPARGRGRRRLLAVAAITAGGAALAAAIVVVSSPGGGDERAIPGSFAPPPTLLPQPTPSASEPPATDPTPVPSPEKTTPKPSPTPSPPPETTRPPAPKPVLEVSPTNYRVNSDFIFYVNIRLRAPKGTVRWRASITEGGVLSSTHGTIRAGRSATITAYGTPYCSTSRIRFTSNGGARTVTIAWGGTLC</sequence>
<dbReference type="Proteomes" id="UP000253094">
    <property type="component" value="Unassembled WGS sequence"/>
</dbReference>
<feature type="compositionally biased region" description="Low complexity" evidence="5">
    <location>
        <begin position="382"/>
        <end position="411"/>
    </location>
</feature>
<feature type="region of interest" description="Disordered" evidence="5">
    <location>
        <begin position="347"/>
        <end position="444"/>
    </location>
</feature>
<dbReference type="PANTHER" id="PTHR43289">
    <property type="entry name" value="MITOGEN-ACTIVATED PROTEIN KINASE KINASE KINASE 20-RELATED"/>
    <property type="match status" value="1"/>
</dbReference>
<dbReference type="Gene3D" id="1.10.510.10">
    <property type="entry name" value="Transferase(Phosphotransferase) domain 1"/>
    <property type="match status" value="1"/>
</dbReference>
<name>A0A367FH76_9ACTN</name>
<evidence type="ECO:0000256" key="2">
    <source>
        <dbReference type="ARBA" id="ARBA00022741"/>
    </source>
</evidence>
<feature type="compositionally biased region" description="Pro residues" evidence="5">
    <location>
        <begin position="486"/>
        <end position="497"/>
    </location>
</feature>
<gene>
    <name evidence="7" type="ORF">DQ384_19315</name>
</gene>
<feature type="domain" description="Protein kinase" evidence="6">
    <location>
        <begin position="77"/>
        <end position="326"/>
    </location>
</feature>
<dbReference type="Gene3D" id="3.30.200.20">
    <property type="entry name" value="Phosphorylase Kinase, domain 1"/>
    <property type="match status" value="1"/>
</dbReference>